<dbReference type="Pfam" id="PF00636">
    <property type="entry name" value="Ribonuclease_3"/>
    <property type="match status" value="1"/>
</dbReference>
<comment type="function">
    <text evidence="4">Involved in correct processing of both the 5' and 3' ends of 23S rRNA precursor. Processes 30S rRNA precursor transcript even in absence of ribonuclease 3 (Rnc); Rnc processes 30S rRNA into smaller rRNA precursors.</text>
</comment>
<dbReference type="CDD" id="cd00593">
    <property type="entry name" value="RIBOc"/>
    <property type="match status" value="1"/>
</dbReference>
<sequence>MLHYETNIDEKQLNSLALAYMGDAVLEVYVRRHLLQKGTVKPHRLHVEATKYVSAKAQSQILFSFMDEGLLSEEEMAVVKRGRNAKSGSVPKNTDVVTYRHSTAFEALIGSLYLSGATERLEELVENAFEFVEGRKGRVKDE</sequence>
<keyword evidence="4" id="KW-0460">Magnesium</keyword>
<dbReference type="GO" id="GO:0006364">
    <property type="term" value="P:rRNA processing"/>
    <property type="evidence" value="ECO:0007669"/>
    <property type="project" value="UniProtKB-UniRule"/>
</dbReference>
<dbReference type="GO" id="GO:0004525">
    <property type="term" value="F:ribonuclease III activity"/>
    <property type="evidence" value="ECO:0007669"/>
    <property type="project" value="InterPro"/>
</dbReference>
<evidence type="ECO:0000256" key="1">
    <source>
        <dbReference type="ARBA" id="ARBA00022722"/>
    </source>
</evidence>
<protein>
    <recommendedName>
        <fullName evidence="4">Mini-ribonuclease 3</fullName>
        <shortName evidence="4">Mini-3</shortName>
        <shortName evidence="4">Mini-RNase 3</shortName>
        <ecNumber evidence="4">3.1.26.-</ecNumber>
    </recommendedName>
    <alternativeName>
        <fullName evidence="4">Mini-RNase III</fullName>
        <shortName evidence="4">Mini-III</shortName>
    </alternativeName>
</protein>
<dbReference type="InterPro" id="IPR008226">
    <property type="entry name" value="Mini3_fam"/>
</dbReference>
<keyword evidence="4" id="KW-0699">rRNA-binding</keyword>
<keyword evidence="4" id="KW-0690">Ribosome biogenesis</keyword>
<feature type="domain" description="RNase III" evidence="5">
    <location>
        <begin position="1"/>
        <end position="136"/>
    </location>
</feature>
<keyword evidence="4" id="KW-0698">rRNA processing</keyword>
<keyword evidence="1 4" id="KW-0540">Nuclease</keyword>
<evidence type="ECO:0000256" key="3">
    <source>
        <dbReference type="ARBA" id="ARBA00022801"/>
    </source>
</evidence>
<keyword evidence="3 4" id="KW-0378">Hydrolase</keyword>
<evidence type="ECO:0000313" key="7">
    <source>
        <dbReference type="Proteomes" id="UP000257144"/>
    </source>
</evidence>
<evidence type="ECO:0000313" key="6">
    <source>
        <dbReference type="EMBL" id="RDU34889.1"/>
    </source>
</evidence>
<reference evidence="6 7" key="1">
    <citation type="submission" date="2018-07" db="EMBL/GenBank/DDBJ databases">
        <title>Bacillus sp. YLB-04 draft genome sequence.</title>
        <authorList>
            <person name="Yu L."/>
            <person name="Tang X."/>
        </authorList>
    </citation>
    <scope>NUCLEOTIDE SEQUENCE [LARGE SCALE GENOMIC DNA]</scope>
    <source>
        <strain evidence="6 7">YLB-04</strain>
    </source>
</reference>
<keyword evidence="7" id="KW-1185">Reference proteome</keyword>
<dbReference type="RefSeq" id="WP_115453946.1">
    <property type="nucleotide sequence ID" value="NZ_QNQT01000016.1"/>
</dbReference>
<organism evidence="6 7">
    <name type="scientific">Neobacillus piezotolerans</name>
    <dbReference type="NCBI Taxonomy" id="2259171"/>
    <lineage>
        <taxon>Bacteria</taxon>
        <taxon>Bacillati</taxon>
        <taxon>Bacillota</taxon>
        <taxon>Bacilli</taxon>
        <taxon>Bacillales</taxon>
        <taxon>Bacillaceae</taxon>
        <taxon>Neobacillus</taxon>
    </lineage>
</organism>
<dbReference type="AlphaFoldDB" id="A0A3D8GKV3"/>
<dbReference type="PANTHER" id="PTHR34276:SF1">
    <property type="entry name" value="MINI-RIBONUCLEASE 3"/>
    <property type="match status" value="1"/>
</dbReference>
<dbReference type="InterPro" id="IPR000999">
    <property type="entry name" value="RNase_III_dom"/>
</dbReference>
<proteinExistence type="inferred from homology"/>
<evidence type="ECO:0000256" key="4">
    <source>
        <dbReference type="HAMAP-Rule" id="MF_01468"/>
    </source>
</evidence>
<comment type="subunit">
    <text evidence="4">Homodimer.</text>
</comment>
<dbReference type="OrthoDB" id="46571at2"/>
<dbReference type="HAMAP" id="MF_01468">
    <property type="entry name" value="RNase_Mini_III"/>
    <property type="match status" value="1"/>
</dbReference>
<dbReference type="Proteomes" id="UP000257144">
    <property type="component" value="Unassembled WGS sequence"/>
</dbReference>
<dbReference type="GO" id="GO:0005737">
    <property type="term" value="C:cytoplasm"/>
    <property type="evidence" value="ECO:0007669"/>
    <property type="project" value="UniProtKB-SubCell"/>
</dbReference>
<dbReference type="SMART" id="SM00535">
    <property type="entry name" value="RIBOc"/>
    <property type="match status" value="1"/>
</dbReference>
<name>A0A3D8GKV3_9BACI</name>
<evidence type="ECO:0000256" key="2">
    <source>
        <dbReference type="ARBA" id="ARBA00022759"/>
    </source>
</evidence>
<gene>
    <name evidence="4" type="primary">mrnC</name>
    <name evidence="6" type="ORF">DRW41_20730</name>
</gene>
<comment type="similarity">
    <text evidence="4">Belongs to the MrnC RNase family.</text>
</comment>
<accession>A0A3D8GKV3</accession>
<comment type="cofactor">
    <cofactor evidence="4">
        <name>Mg(2+)</name>
        <dbReference type="ChEBI" id="CHEBI:18420"/>
    </cofactor>
</comment>
<dbReference type="GO" id="GO:0019843">
    <property type="term" value="F:rRNA binding"/>
    <property type="evidence" value="ECO:0007669"/>
    <property type="project" value="UniProtKB-UniRule"/>
</dbReference>
<keyword evidence="4" id="KW-0963">Cytoplasm</keyword>
<dbReference type="PANTHER" id="PTHR34276">
    <property type="entry name" value="MINI-RIBONUCLEASE 3"/>
    <property type="match status" value="1"/>
</dbReference>
<dbReference type="Gene3D" id="1.10.1520.10">
    <property type="entry name" value="Ribonuclease III domain"/>
    <property type="match status" value="1"/>
</dbReference>
<comment type="subcellular location">
    <subcellularLocation>
        <location evidence="4">Cytoplasm</location>
    </subcellularLocation>
</comment>
<feature type="active site" evidence="4">
    <location>
        <position position="23"/>
    </location>
</feature>
<keyword evidence="4" id="KW-0694">RNA-binding</keyword>
<dbReference type="PIRSF" id="PIRSF005520">
    <property type="entry name" value="UCP005520"/>
    <property type="match status" value="1"/>
</dbReference>
<dbReference type="SUPFAM" id="SSF69065">
    <property type="entry name" value="RNase III domain-like"/>
    <property type="match status" value="1"/>
</dbReference>
<evidence type="ECO:0000259" key="5">
    <source>
        <dbReference type="SMART" id="SM00535"/>
    </source>
</evidence>
<comment type="caution">
    <text evidence="6">The sequence shown here is derived from an EMBL/GenBank/DDBJ whole genome shotgun (WGS) entry which is preliminary data.</text>
</comment>
<dbReference type="EC" id="3.1.26.-" evidence="4"/>
<dbReference type="EMBL" id="QNQT01000016">
    <property type="protein sequence ID" value="RDU34889.1"/>
    <property type="molecule type" value="Genomic_DNA"/>
</dbReference>
<dbReference type="InterPro" id="IPR036389">
    <property type="entry name" value="RNase_III_sf"/>
</dbReference>
<keyword evidence="2 4" id="KW-0255">Endonuclease</keyword>